<evidence type="ECO:0000313" key="5">
    <source>
        <dbReference type="EMBL" id="MFC5412205.1"/>
    </source>
</evidence>
<evidence type="ECO:0000259" key="4">
    <source>
        <dbReference type="PROSITE" id="PS51352"/>
    </source>
</evidence>
<keyword evidence="6" id="KW-1185">Reference proteome</keyword>
<dbReference type="EMBL" id="JBHSMA010000011">
    <property type="protein sequence ID" value="MFC5412205.1"/>
    <property type="molecule type" value="Genomic_DNA"/>
</dbReference>
<dbReference type="Gene3D" id="3.40.30.10">
    <property type="entry name" value="Glutaredoxin"/>
    <property type="match status" value="1"/>
</dbReference>
<sequence>MIGATKKPGQTTHLPEAGLAAVLERIQPKPGNGPLLLPYLPQQHPVYRGKSANAVKRERGQLFAVFAQTGLPESALPYVLEVLETEPYAALMAGAARALRGLPEPRPQLVPYLLKAITIVQYTDDTVFFVAGPPLTSEPTTALREIAQTFQWFGSSASDALAELRRFCADPYRNNRVKAEFEKAIEAIEQDNRPLHRSCCEVSFRMRETRSVRGTEKPHDLVLEDQERQQIRYGDYFRGKPAVVVFFYTRCDNPNKCSLTIARLGHLQKALQAEALAESVKIAAITYDPFHDDPFRMKAYGEARGLTLDDENRLFRAENGLTTLLNYFDSGVNYMGSLVNHHTTELFVLDEKGMIVSRYQQLQWQLPEVIADLKNRLSGEPAHKTGIGSRMKAKALALSSPVLSFLIVFFPKCPLCWAAYLSVFGITNLHVLRFASRMQPLLIALLCFNVLVLYRVARRRNGFGPVYWSLAGLVSLGGLGVGLRWPVFGYLGIGLLLVGALLNSLPHNVYIRFRLGWARLFAALRFRSLALDGSQKEENGSYHAGS</sequence>
<evidence type="ECO:0000256" key="1">
    <source>
        <dbReference type="ARBA" id="ARBA00010996"/>
    </source>
</evidence>
<feature type="transmembrane region" description="Helical" evidence="3">
    <location>
        <begin position="395"/>
        <end position="420"/>
    </location>
</feature>
<keyword evidence="2" id="KW-0186">Copper</keyword>
<dbReference type="CDD" id="cd02968">
    <property type="entry name" value="SCO"/>
    <property type="match status" value="1"/>
</dbReference>
<evidence type="ECO:0000313" key="6">
    <source>
        <dbReference type="Proteomes" id="UP001596106"/>
    </source>
</evidence>
<dbReference type="Proteomes" id="UP001596106">
    <property type="component" value="Unassembled WGS sequence"/>
</dbReference>
<proteinExistence type="inferred from homology"/>
<organism evidence="5 6">
    <name type="scientific">Larkinella bovis</name>
    <dbReference type="NCBI Taxonomy" id="683041"/>
    <lineage>
        <taxon>Bacteria</taxon>
        <taxon>Pseudomonadati</taxon>
        <taxon>Bacteroidota</taxon>
        <taxon>Cytophagia</taxon>
        <taxon>Cytophagales</taxon>
        <taxon>Spirosomataceae</taxon>
        <taxon>Larkinella</taxon>
    </lineage>
</organism>
<dbReference type="InterPro" id="IPR013766">
    <property type="entry name" value="Thioredoxin_domain"/>
</dbReference>
<feature type="domain" description="Thioredoxin" evidence="4">
    <location>
        <begin position="212"/>
        <end position="378"/>
    </location>
</feature>
<comment type="similarity">
    <text evidence="1">Belongs to the SCO1/2 family.</text>
</comment>
<reference evidence="6" key="1">
    <citation type="journal article" date="2019" name="Int. J. Syst. Evol. Microbiol.">
        <title>The Global Catalogue of Microorganisms (GCM) 10K type strain sequencing project: providing services to taxonomists for standard genome sequencing and annotation.</title>
        <authorList>
            <consortium name="The Broad Institute Genomics Platform"/>
            <consortium name="The Broad Institute Genome Sequencing Center for Infectious Disease"/>
            <person name="Wu L."/>
            <person name="Ma J."/>
        </authorList>
    </citation>
    <scope>NUCLEOTIDE SEQUENCE [LARGE SCALE GENOMIC DNA]</scope>
    <source>
        <strain evidence="6">CCUG 55250</strain>
    </source>
</reference>
<comment type="caution">
    <text evidence="5">The sequence shown here is derived from an EMBL/GenBank/DDBJ whole genome shotgun (WGS) entry which is preliminary data.</text>
</comment>
<dbReference type="SUPFAM" id="SSF52833">
    <property type="entry name" value="Thioredoxin-like"/>
    <property type="match status" value="1"/>
</dbReference>
<keyword evidence="3" id="KW-0472">Membrane</keyword>
<evidence type="ECO:0000256" key="3">
    <source>
        <dbReference type="SAM" id="Phobius"/>
    </source>
</evidence>
<name>A0ABW0II16_9BACT</name>
<gene>
    <name evidence="5" type="ORF">ACFPMF_22965</name>
</gene>
<evidence type="ECO:0000256" key="2">
    <source>
        <dbReference type="ARBA" id="ARBA00023008"/>
    </source>
</evidence>
<dbReference type="RefSeq" id="WP_379849485.1">
    <property type="nucleotide sequence ID" value="NZ_JBHSMA010000011.1"/>
</dbReference>
<protein>
    <submittedName>
        <fullName evidence="5">SCO family protein</fullName>
    </submittedName>
</protein>
<accession>A0ABW0II16</accession>
<feature type="transmembrane region" description="Helical" evidence="3">
    <location>
        <begin position="440"/>
        <end position="457"/>
    </location>
</feature>
<keyword evidence="3" id="KW-0812">Transmembrane</keyword>
<feature type="transmembrane region" description="Helical" evidence="3">
    <location>
        <begin position="464"/>
        <end position="481"/>
    </location>
</feature>
<keyword evidence="3" id="KW-1133">Transmembrane helix</keyword>
<dbReference type="InterPro" id="IPR003782">
    <property type="entry name" value="SCO1/SenC"/>
</dbReference>
<dbReference type="PROSITE" id="PS51352">
    <property type="entry name" value="THIOREDOXIN_2"/>
    <property type="match status" value="1"/>
</dbReference>
<dbReference type="InterPro" id="IPR036249">
    <property type="entry name" value="Thioredoxin-like_sf"/>
</dbReference>
<feature type="transmembrane region" description="Helical" evidence="3">
    <location>
        <begin position="487"/>
        <end position="505"/>
    </location>
</feature>
<dbReference type="Pfam" id="PF02630">
    <property type="entry name" value="SCO1-SenC"/>
    <property type="match status" value="1"/>
</dbReference>